<feature type="signal peptide" evidence="2">
    <location>
        <begin position="1"/>
        <end position="24"/>
    </location>
</feature>
<dbReference type="AlphaFoldDB" id="A0A371I8R1"/>
<organism evidence="4 5">
    <name type="scientific">Mucuna pruriens</name>
    <name type="common">Velvet bean</name>
    <name type="synonym">Dolichos pruriens</name>
    <dbReference type="NCBI Taxonomy" id="157652"/>
    <lineage>
        <taxon>Eukaryota</taxon>
        <taxon>Viridiplantae</taxon>
        <taxon>Streptophyta</taxon>
        <taxon>Embryophyta</taxon>
        <taxon>Tracheophyta</taxon>
        <taxon>Spermatophyta</taxon>
        <taxon>Magnoliopsida</taxon>
        <taxon>eudicotyledons</taxon>
        <taxon>Gunneridae</taxon>
        <taxon>Pentapetalae</taxon>
        <taxon>rosids</taxon>
        <taxon>fabids</taxon>
        <taxon>Fabales</taxon>
        <taxon>Fabaceae</taxon>
        <taxon>Papilionoideae</taxon>
        <taxon>50 kb inversion clade</taxon>
        <taxon>NPAAA clade</taxon>
        <taxon>indigoferoid/millettioid clade</taxon>
        <taxon>Phaseoleae</taxon>
        <taxon>Mucuna</taxon>
    </lineage>
</organism>
<evidence type="ECO:0000313" key="5">
    <source>
        <dbReference type="Proteomes" id="UP000257109"/>
    </source>
</evidence>
<dbReference type="OrthoDB" id="1747743at2759"/>
<sequence length="777" mass="89379">MGIKFEDKILGLLLLNFLLESWETFKVFFTNSALNGVVSLQMAKGSVLNEKMRRKAQENENKGKKGNSKEKDHDDDDDDRVTTVTGDDLIILRDFESVNLLSDEGKVLKMGNDGVSKVIGVGDVCLQTNMGVQLWLRGVKHTPDVHFNLIFMHMLDDGGYDNHFGYEKWKLTKGLKNVESKKCYHSMAGKQTRVSFKKHPPSRKSKKLWVYTLKIKDQMLEKFKQFQALVERQLGKKVKCIRFDNGGEYCGPFDGIRHEKTPPETPQLNGLVERMNRTLIERVRLYDPIEKKLVRSYDVQFIEDQTIKGTNKYVTLIDGEELECYQEAIESEERQKWLDAMQDEMKSLHDNHTYDLVKLPKGKKVLENDRNPTDKHKDNLRDIGGLMTRSKTKMLKQSLSGLSSGIKENLEQSKSEDAQKWVAVKVTLSLDNFGSTGRSRNLIMTREEGKQDVDLKLVIKVFQEQFKALNVRLDDLQPISKYRSPTSRHNNEEEEDSSSASKLVSKKRSIQMDDIMKMKGEEEVNQDMTITRNYYEEMKVSMTRANVKEDREVTMARFIGGLKKEIADVVELQHYMEIEDLLHKAIQVERQLKSKNSSKFASSSSSSWRSNWKNNKVVTNPKEDMKEKYSNAPPKVKSERSSDDEMSPLEDCSDMEVDEPVDGVPKEDDDVESREHISHTRCLVQGKVCSMILDGWSCTNVASTILMEKINLQPAKHPKPYKLQWLSNIEEVKVDKQVSVPFVIENYKDEILCDVVLMEARHILFRPPIVARLQGDP</sequence>
<dbReference type="InterPro" id="IPR036397">
    <property type="entry name" value="RNaseH_sf"/>
</dbReference>
<feature type="region of interest" description="Disordered" evidence="1">
    <location>
        <begin position="52"/>
        <end position="80"/>
    </location>
</feature>
<feature type="non-terminal residue" evidence="4">
    <location>
        <position position="1"/>
    </location>
</feature>
<feature type="compositionally biased region" description="Low complexity" evidence="1">
    <location>
        <begin position="594"/>
        <end position="616"/>
    </location>
</feature>
<dbReference type="PANTHER" id="PTHR35046:SF9">
    <property type="entry name" value="RNA-DIRECTED DNA POLYMERASE"/>
    <property type="match status" value="1"/>
</dbReference>
<reference evidence="4" key="1">
    <citation type="submission" date="2018-05" db="EMBL/GenBank/DDBJ databases">
        <title>Draft genome of Mucuna pruriens seed.</title>
        <authorList>
            <person name="Nnadi N.E."/>
            <person name="Vos R."/>
            <person name="Hasami M.H."/>
            <person name="Devisetty U.K."/>
            <person name="Aguiy J.C."/>
        </authorList>
    </citation>
    <scope>NUCLEOTIDE SEQUENCE [LARGE SCALE GENOMIC DNA]</scope>
    <source>
        <strain evidence="4">JCA_2017</strain>
    </source>
</reference>
<feature type="compositionally biased region" description="Basic and acidic residues" evidence="1">
    <location>
        <begin position="55"/>
        <end position="72"/>
    </location>
</feature>
<accession>A0A371I8R1</accession>
<feature type="region of interest" description="Disordered" evidence="1">
    <location>
        <begin position="481"/>
        <end position="507"/>
    </location>
</feature>
<evidence type="ECO:0000313" key="4">
    <source>
        <dbReference type="EMBL" id="RDY11436.1"/>
    </source>
</evidence>
<dbReference type="Gene3D" id="3.30.420.10">
    <property type="entry name" value="Ribonuclease H-like superfamily/Ribonuclease H"/>
    <property type="match status" value="1"/>
</dbReference>
<dbReference type="InterPro" id="IPR012337">
    <property type="entry name" value="RNaseH-like_sf"/>
</dbReference>
<feature type="chain" id="PRO_5016753032" description="Retrovirus-related Pol polyprotein from transposon TNT 1-94-like beta-barrel domain-containing protein" evidence="2">
    <location>
        <begin position="25"/>
        <end position="777"/>
    </location>
</feature>
<evidence type="ECO:0000259" key="3">
    <source>
        <dbReference type="Pfam" id="PF22936"/>
    </source>
</evidence>
<dbReference type="EMBL" id="QJKJ01000637">
    <property type="protein sequence ID" value="RDY11436.1"/>
    <property type="molecule type" value="Genomic_DNA"/>
</dbReference>
<dbReference type="Proteomes" id="UP000257109">
    <property type="component" value="Unassembled WGS sequence"/>
</dbReference>
<dbReference type="PANTHER" id="PTHR35046">
    <property type="entry name" value="ZINC KNUCKLE (CCHC-TYPE) FAMILY PROTEIN"/>
    <property type="match status" value="1"/>
</dbReference>
<comment type="caution">
    <text evidence="4">The sequence shown here is derived from an EMBL/GenBank/DDBJ whole genome shotgun (WGS) entry which is preliminary data.</text>
</comment>
<protein>
    <recommendedName>
        <fullName evidence="3">Retrovirus-related Pol polyprotein from transposon TNT 1-94-like beta-barrel domain-containing protein</fullName>
    </recommendedName>
</protein>
<feature type="compositionally biased region" description="Acidic residues" evidence="1">
    <location>
        <begin position="644"/>
        <end position="672"/>
    </location>
</feature>
<keyword evidence="5" id="KW-1185">Reference proteome</keyword>
<dbReference type="InterPro" id="IPR054722">
    <property type="entry name" value="PolX-like_BBD"/>
</dbReference>
<proteinExistence type="predicted"/>
<dbReference type="GO" id="GO:0003676">
    <property type="term" value="F:nucleic acid binding"/>
    <property type="evidence" value="ECO:0007669"/>
    <property type="project" value="InterPro"/>
</dbReference>
<dbReference type="SUPFAM" id="SSF53098">
    <property type="entry name" value="Ribonuclease H-like"/>
    <property type="match status" value="1"/>
</dbReference>
<evidence type="ECO:0000256" key="2">
    <source>
        <dbReference type="SAM" id="SignalP"/>
    </source>
</evidence>
<evidence type="ECO:0000256" key="1">
    <source>
        <dbReference type="SAM" id="MobiDB-lite"/>
    </source>
</evidence>
<name>A0A371I8R1_MUCPR</name>
<dbReference type="Pfam" id="PF22936">
    <property type="entry name" value="Pol_BBD"/>
    <property type="match status" value="1"/>
</dbReference>
<feature type="domain" description="Retrovirus-related Pol polyprotein from transposon TNT 1-94-like beta-barrel" evidence="3">
    <location>
        <begin position="104"/>
        <end position="160"/>
    </location>
</feature>
<gene>
    <name evidence="4" type="ORF">CR513_03880</name>
</gene>
<keyword evidence="2" id="KW-0732">Signal</keyword>
<feature type="region of interest" description="Disordered" evidence="1">
    <location>
        <begin position="593"/>
        <end position="673"/>
    </location>
</feature>